<evidence type="ECO:0000256" key="1">
    <source>
        <dbReference type="ARBA" id="ARBA00009431"/>
    </source>
</evidence>
<sequence>MAAGFSFTNSSEGYSRNETSVGNNLYEALVQFFTIFSELQGNEFFIAGESYGGPISASLLSRGGTHTQAAKSTVGASWFLRSASIPYGSQ</sequence>
<dbReference type="Pfam" id="PF00450">
    <property type="entry name" value="Peptidase_S10"/>
    <property type="match status" value="1"/>
</dbReference>
<organism evidence="2">
    <name type="scientific">Timema bartmani</name>
    <dbReference type="NCBI Taxonomy" id="61472"/>
    <lineage>
        <taxon>Eukaryota</taxon>
        <taxon>Metazoa</taxon>
        <taxon>Ecdysozoa</taxon>
        <taxon>Arthropoda</taxon>
        <taxon>Hexapoda</taxon>
        <taxon>Insecta</taxon>
        <taxon>Pterygota</taxon>
        <taxon>Neoptera</taxon>
        <taxon>Polyneoptera</taxon>
        <taxon>Phasmatodea</taxon>
        <taxon>Timematodea</taxon>
        <taxon>Timematoidea</taxon>
        <taxon>Timematidae</taxon>
        <taxon>Timema</taxon>
    </lineage>
</organism>
<dbReference type="EMBL" id="OD569384">
    <property type="protein sequence ID" value="CAD7447924.1"/>
    <property type="molecule type" value="Genomic_DNA"/>
</dbReference>
<protein>
    <recommendedName>
        <fullName evidence="3">Carboxypeptidase</fullName>
    </recommendedName>
</protein>
<reference evidence="2" key="1">
    <citation type="submission" date="2020-11" db="EMBL/GenBank/DDBJ databases">
        <authorList>
            <person name="Tran Van P."/>
        </authorList>
    </citation>
    <scope>NUCLEOTIDE SEQUENCE</scope>
</reference>
<dbReference type="SUPFAM" id="SSF53474">
    <property type="entry name" value="alpha/beta-Hydrolases"/>
    <property type="match status" value="1"/>
</dbReference>
<gene>
    <name evidence="2" type="ORF">TBIB3V08_LOCUS10221</name>
</gene>
<dbReference type="AlphaFoldDB" id="A0A7R9I786"/>
<evidence type="ECO:0000313" key="2">
    <source>
        <dbReference type="EMBL" id="CAD7447924.1"/>
    </source>
</evidence>
<dbReference type="InterPro" id="IPR018202">
    <property type="entry name" value="Ser_caboxypep_ser_AS"/>
</dbReference>
<dbReference type="PROSITE" id="PS00131">
    <property type="entry name" value="CARBOXYPEPT_SER_SER"/>
    <property type="match status" value="1"/>
</dbReference>
<proteinExistence type="inferred from homology"/>
<dbReference type="InterPro" id="IPR001563">
    <property type="entry name" value="Peptidase_S10"/>
</dbReference>
<dbReference type="GO" id="GO:0004185">
    <property type="term" value="F:serine-type carboxypeptidase activity"/>
    <property type="evidence" value="ECO:0007669"/>
    <property type="project" value="InterPro"/>
</dbReference>
<accession>A0A7R9I786</accession>
<dbReference type="Gene3D" id="3.40.50.1820">
    <property type="entry name" value="alpha/beta hydrolase"/>
    <property type="match status" value="1"/>
</dbReference>
<comment type="similarity">
    <text evidence="1">Belongs to the peptidase S10 family.</text>
</comment>
<dbReference type="GO" id="GO:0006508">
    <property type="term" value="P:proteolysis"/>
    <property type="evidence" value="ECO:0007669"/>
    <property type="project" value="InterPro"/>
</dbReference>
<name>A0A7R9I786_9NEOP</name>
<dbReference type="InterPro" id="IPR029058">
    <property type="entry name" value="AB_hydrolase_fold"/>
</dbReference>
<evidence type="ECO:0008006" key="3">
    <source>
        <dbReference type="Google" id="ProtNLM"/>
    </source>
</evidence>